<dbReference type="InterPro" id="IPR038986">
    <property type="entry name" value="Clr2"/>
</dbReference>
<dbReference type="GO" id="GO:0030466">
    <property type="term" value="P:silent mating-type cassette heterochromatin formation"/>
    <property type="evidence" value="ECO:0007669"/>
    <property type="project" value="TreeGrafter"/>
</dbReference>
<keyword evidence="5" id="KW-1185">Reference proteome</keyword>
<feature type="domain" description="Cryptic loci regulator 2 N-terminal" evidence="3">
    <location>
        <begin position="56"/>
        <end position="117"/>
    </location>
</feature>
<dbReference type="Pfam" id="PF10383">
    <property type="entry name" value="Clr2"/>
    <property type="match status" value="1"/>
</dbReference>
<feature type="domain" description="Cryptic loci regulator 2 C-terminal" evidence="2">
    <location>
        <begin position="377"/>
        <end position="508"/>
    </location>
</feature>
<evidence type="ECO:0000259" key="3">
    <source>
        <dbReference type="Pfam" id="PF16761"/>
    </source>
</evidence>
<dbReference type="InterPro" id="IPR031915">
    <property type="entry name" value="Clr2_N"/>
</dbReference>
<gene>
    <name evidence="4" type="ORF">BDY17DRAFT_297681</name>
</gene>
<feature type="region of interest" description="Disordered" evidence="1">
    <location>
        <begin position="651"/>
        <end position="705"/>
    </location>
</feature>
<feature type="region of interest" description="Disordered" evidence="1">
    <location>
        <begin position="517"/>
        <end position="539"/>
    </location>
</feature>
<evidence type="ECO:0008006" key="6">
    <source>
        <dbReference type="Google" id="ProtNLM"/>
    </source>
</evidence>
<dbReference type="RefSeq" id="XP_033590166.1">
    <property type="nucleotide sequence ID" value="XM_033733632.1"/>
</dbReference>
<organism evidence="4 5">
    <name type="scientific">Neohortaea acidophila</name>
    <dbReference type="NCBI Taxonomy" id="245834"/>
    <lineage>
        <taxon>Eukaryota</taxon>
        <taxon>Fungi</taxon>
        <taxon>Dikarya</taxon>
        <taxon>Ascomycota</taxon>
        <taxon>Pezizomycotina</taxon>
        <taxon>Dothideomycetes</taxon>
        <taxon>Dothideomycetidae</taxon>
        <taxon>Mycosphaerellales</taxon>
        <taxon>Teratosphaeriaceae</taxon>
        <taxon>Neohortaea</taxon>
    </lineage>
</organism>
<dbReference type="GO" id="GO:0033553">
    <property type="term" value="C:rDNA heterochromatin"/>
    <property type="evidence" value="ECO:0007669"/>
    <property type="project" value="TreeGrafter"/>
</dbReference>
<dbReference type="PANTHER" id="PTHR38046:SF1">
    <property type="entry name" value="CRYPTIC LOCI REGULATOR 2"/>
    <property type="match status" value="1"/>
</dbReference>
<sequence length="743" mass="83906">MAAQNIHILNINPGSDGDGRKWPKHHYVRNDEYFKEKIASEKWIKDLGGAQPGVTYVLDRLPQGYAGFERLRPDSKHCDRYIYGHPNGQFRSLNEFYPHFKHLMDNGGSVGCPCKNCEGIKQKKKPKATGVAKGSRTQGPSTSSARPSQGIQQNSESPGPEKRRLVDFEGTQDVYESLISQLKSDREAVIDVPIEEPTSPDWRSSHMTTAKLFREWQDLPRYVPRLGELVLFIRSVISSSTPEWDSGTRTFRYVDAEEGTWLEQPKWEAGIVTQMPQEPILHQDLITDEDKEQAVNYSGFRIEPLSEPKNANKPYTKQPKHVPLYAIRPFVYWRECLIEQPEEEWHPTIKHALTVSSSFCIVGRHRFRGLWPDATVFCSGVYIGPELITLGDAVRLLPRKQEQKGDAVTEVMVVDAIRLRFVNLDNEEDDMAPEEIPYQTCLHLSGRVYTLDPARSFDGVGKVPIDERSSYLPLGVTEYGSWYHYVDPDNTAARVEVPYTRVLGRCFEETAIDAWFGTSSDTPAPSTPKPDTAAAKEESDITRGLLATLTARRFSQKHDKRIQTEEGQTWFWADTRIEQLDLHEVNGRFIGAKDPHRTPGEMRKWRAAIKAMDGKKGALEEYHAVKQAQEAEQQVPTPSSKAYGMVAASRMTATESPSAPENVDDGDAMDVDEEEDEGEAVERSAEQSSEEMEVEEIPRPLSTVPKTLETINLLDSDDEDEEEAKRLAGELAKSIRAGDSRLR</sequence>
<dbReference type="PANTHER" id="PTHR38046">
    <property type="entry name" value="CRYPTIC LOCI REGULATOR 2"/>
    <property type="match status" value="1"/>
</dbReference>
<name>A0A6A6PUZ4_9PEZI</name>
<evidence type="ECO:0000313" key="5">
    <source>
        <dbReference type="Proteomes" id="UP000799767"/>
    </source>
</evidence>
<dbReference type="Proteomes" id="UP000799767">
    <property type="component" value="Unassembled WGS sequence"/>
</dbReference>
<evidence type="ECO:0000256" key="1">
    <source>
        <dbReference type="SAM" id="MobiDB-lite"/>
    </source>
</evidence>
<dbReference type="GeneID" id="54474634"/>
<dbReference type="GO" id="GO:0070824">
    <property type="term" value="C:SHREC complex"/>
    <property type="evidence" value="ECO:0007669"/>
    <property type="project" value="InterPro"/>
</dbReference>
<dbReference type="EMBL" id="MU001635">
    <property type="protein sequence ID" value="KAF2483596.1"/>
    <property type="molecule type" value="Genomic_DNA"/>
</dbReference>
<dbReference type="GO" id="GO:0031934">
    <property type="term" value="C:mating-type region heterochromatin"/>
    <property type="evidence" value="ECO:0007669"/>
    <property type="project" value="TreeGrafter"/>
</dbReference>
<evidence type="ECO:0000259" key="2">
    <source>
        <dbReference type="Pfam" id="PF10383"/>
    </source>
</evidence>
<dbReference type="AlphaFoldDB" id="A0A6A6PUZ4"/>
<feature type="compositionally biased region" description="Acidic residues" evidence="1">
    <location>
        <begin position="662"/>
        <end position="679"/>
    </location>
</feature>
<feature type="region of interest" description="Disordered" evidence="1">
    <location>
        <begin position="123"/>
        <end position="163"/>
    </location>
</feature>
<proteinExistence type="predicted"/>
<feature type="compositionally biased region" description="Polar residues" evidence="1">
    <location>
        <begin position="135"/>
        <end position="157"/>
    </location>
</feature>
<protein>
    <recommendedName>
        <fullName evidence="6">Cryptic loci regulator 2 N-terminal domain-containing protein</fullName>
    </recommendedName>
</protein>
<evidence type="ECO:0000313" key="4">
    <source>
        <dbReference type="EMBL" id="KAF2483596.1"/>
    </source>
</evidence>
<reference evidence="4" key="1">
    <citation type="journal article" date="2020" name="Stud. Mycol.">
        <title>101 Dothideomycetes genomes: a test case for predicting lifestyles and emergence of pathogens.</title>
        <authorList>
            <person name="Haridas S."/>
            <person name="Albert R."/>
            <person name="Binder M."/>
            <person name="Bloem J."/>
            <person name="Labutti K."/>
            <person name="Salamov A."/>
            <person name="Andreopoulos B."/>
            <person name="Baker S."/>
            <person name="Barry K."/>
            <person name="Bills G."/>
            <person name="Bluhm B."/>
            <person name="Cannon C."/>
            <person name="Castanera R."/>
            <person name="Culley D."/>
            <person name="Daum C."/>
            <person name="Ezra D."/>
            <person name="Gonzalez J."/>
            <person name="Henrissat B."/>
            <person name="Kuo A."/>
            <person name="Liang C."/>
            <person name="Lipzen A."/>
            <person name="Lutzoni F."/>
            <person name="Magnuson J."/>
            <person name="Mondo S."/>
            <person name="Nolan M."/>
            <person name="Ohm R."/>
            <person name="Pangilinan J."/>
            <person name="Park H.-J."/>
            <person name="Ramirez L."/>
            <person name="Alfaro M."/>
            <person name="Sun H."/>
            <person name="Tritt A."/>
            <person name="Yoshinaga Y."/>
            <person name="Zwiers L.-H."/>
            <person name="Turgeon B."/>
            <person name="Goodwin S."/>
            <person name="Spatafora J."/>
            <person name="Crous P."/>
            <person name="Grigoriev I."/>
        </authorList>
    </citation>
    <scope>NUCLEOTIDE SEQUENCE</scope>
    <source>
        <strain evidence="4">CBS 113389</strain>
    </source>
</reference>
<dbReference type="InterPro" id="IPR018839">
    <property type="entry name" value="Tscrpt-silencing_Clr2_C"/>
</dbReference>
<accession>A0A6A6PUZ4</accession>
<dbReference type="Pfam" id="PF16761">
    <property type="entry name" value="Clr2_transil"/>
    <property type="match status" value="1"/>
</dbReference>
<dbReference type="OrthoDB" id="438224at2759"/>